<dbReference type="AlphaFoldDB" id="A0AAW9Q7C5"/>
<dbReference type="InterPro" id="IPR050961">
    <property type="entry name" value="BolA/IbaG_stress_morph_reg"/>
</dbReference>
<gene>
    <name evidence="3" type="ORF">V2H45_18960</name>
</gene>
<dbReference type="SUPFAM" id="SSF82657">
    <property type="entry name" value="BolA-like"/>
    <property type="match status" value="1"/>
</dbReference>
<comment type="similarity">
    <text evidence="1 2">Belongs to the BolA/IbaG family.</text>
</comment>
<proteinExistence type="inferred from homology"/>
<evidence type="ECO:0000313" key="3">
    <source>
        <dbReference type="EMBL" id="MEE3718828.1"/>
    </source>
</evidence>
<dbReference type="Pfam" id="PF01722">
    <property type="entry name" value="BolA"/>
    <property type="match status" value="1"/>
</dbReference>
<organism evidence="3 4">
    <name type="scientific">Tumidithrix elongata BACA0141</name>
    <dbReference type="NCBI Taxonomy" id="2716417"/>
    <lineage>
        <taxon>Bacteria</taxon>
        <taxon>Bacillati</taxon>
        <taxon>Cyanobacteriota</taxon>
        <taxon>Cyanophyceae</taxon>
        <taxon>Pseudanabaenales</taxon>
        <taxon>Pseudanabaenaceae</taxon>
        <taxon>Tumidithrix</taxon>
        <taxon>Tumidithrix elongata</taxon>
    </lineage>
</organism>
<dbReference type="PANTHER" id="PTHR46229:SF2">
    <property type="entry name" value="BOLA-LIKE PROTEIN 1"/>
    <property type="match status" value="1"/>
</dbReference>
<evidence type="ECO:0000256" key="1">
    <source>
        <dbReference type="ARBA" id="ARBA00005578"/>
    </source>
</evidence>
<dbReference type="InterPro" id="IPR036065">
    <property type="entry name" value="BolA-like_sf"/>
</dbReference>
<reference evidence="3" key="1">
    <citation type="submission" date="2024-01" db="EMBL/GenBank/DDBJ databases">
        <title>Bank of Algae and Cyanobacteria of the Azores (BACA) strain genomes.</title>
        <authorList>
            <person name="Luz R."/>
            <person name="Cordeiro R."/>
            <person name="Fonseca A."/>
            <person name="Goncalves V."/>
        </authorList>
    </citation>
    <scope>NUCLEOTIDE SEQUENCE</scope>
    <source>
        <strain evidence="3">BACA0141</strain>
    </source>
</reference>
<dbReference type="PIRSF" id="PIRSF003113">
    <property type="entry name" value="BolA"/>
    <property type="match status" value="1"/>
</dbReference>
<evidence type="ECO:0000256" key="2">
    <source>
        <dbReference type="RuleBase" id="RU003860"/>
    </source>
</evidence>
<dbReference type="InterPro" id="IPR002634">
    <property type="entry name" value="BolA"/>
</dbReference>
<dbReference type="EMBL" id="JAZBJZ010000096">
    <property type="protein sequence ID" value="MEE3718828.1"/>
    <property type="molecule type" value="Genomic_DNA"/>
</dbReference>
<accession>A0AAW9Q7C5</accession>
<protein>
    <submittedName>
        <fullName evidence="3">BolA/IbaG family iron-sulfur metabolism protein</fullName>
    </submittedName>
</protein>
<dbReference type="Proteomes" id="UP001333818">
    <property type="component" value="Unassembled WGS sequence"/>
</dbReference>
<keyword evidence="4" id="KW-1185">Reference proteome</keyword>
<dbReference type="Gene3D" id="3.30.300.90">
    <property type="entry name" value="BolA-like"/>
    <property type="match status" value="1"/>
</dbReference>
<evidence type="ECO:0000313" key="4">
    <source>
        <dbReference type="Proteomes" id="UP001333818"/>
    </source>
</evidence>
<sequence length="86" mass="9468">MSTSDIQSLILKVLPDALVDVQDPNQDGQHFAATVVSGQFVGLTMVKQHKLVYDAIKPQLDSGVIHAMQLKTYTPEKWQANSVQFG</sequence>
<comment type="caution">
    <text evidence="3">The sequence shown here is derived from an EMBL/GenBank/DDBJ whole genome shotgun (WGS) entry which is preliminary data.</text>
</comment>
<dbReference type="PANTHER" id="PTHR46229">
    <property type="entry name" value="BOLA TRANSCRIPTION REGULATOR"/>
    <property type="match status" value="1"/>
</dbReference>
<name>A0AAW9Q7C5_9CYAN</name>
<dbReference type="RefSeq" id="WP_330485264.1">
    <property type="nucleotide sequence ID" value="NZ_JAZBJZ010000096.1"/>
</dbReference>